<reference evidence="1 2" key="1">
    <citation type="submission" date="2022-12" db="EMBL/GenBank/DDBJ databases">
        <title>Chromosome-level genome assembly of true bugs.</title>
        <authorList>
            <person name="Ma L."/>
            <person name="Li H."/>
        </authorList>
    </citation>
    <scope>NUCLEOTIDE SEQUENCE [LARGE SCALE GENOMIC DNA]</scope>
    <source>
        <strain evidence="1">Lab_2022b</strain>
    </source>
</reference>
<evidence type="ECO:0000313" key="2">
    <source>
        <dbReference type="Proteomes" id="UP001461498"/>
    </source>
</evidence>
<accession>A0AAW1DLW4</accession>
<protein>
    <submittedName>
        <fullName evidence="1">Uncharacterized protein</fullName>
    </submittedName>
</protein>
<dbReference type="AlphaFoldDB" id="A0AAW1DLW4"/>
<keyword evidence="2" id="KW-1185">Reference proteome</keyword>
<comment type="caution">
    <text evidence="1">The sequence shown here is derived from an EMBL/GenBank/DDBJ whole genome shotgun (WGS) entry which is preliminary data.</text>
</comment>
<evidence type="ECO:0000313" key="1">
    <source>
        <dbReference type="EMBL" id="KAK9511208.1"/>
    </source>
</evidence>
<organism evidence="1 2">
    <name type="scientific">Rhynocoris fuscipes</name>
    <dbReference type="NCBI Taxonomy" id="488301"/>
    <lineage>
        <taxon>Eukaryota</taxon>
        <taxon>Metazoa</taxon>
        <taxon>Ecdysozoa</taxon>
        <taxon>Arthropoda</taxon>
        <taxon>Hexapoda</taxon>
        <taxon>Insecta</taxon>
        <taxon>Pterygota</taxon>
        <taxon>Neoptera</taxon>
        <taxon>Paraneoptera</taxon>
        <taxon>Hemiptera</taxon>
        <taxon>Heteroptera</taxon>
        <taxon>Panheteroptera</taxon>
        <taxon>Cimicomorpha</taxon>
        <taxon>Reduviidae</taxon>
        <taxon>Harpactorinae</taxon>
        <taxon>Harpactorini</taxon>
        <taxon>Rhynocoris</taxon>
    </lineage>
</organism>
<dbReference type="EMBL" id="JAPXFL010000002">
    <property type="protein sequence ID" value="KAK9511208.1"/>
    <property type="molecule type" value="Genomic_DNA"/>
</dbReference>
<gene>
    <name evidence="1" type="ORF">O3M35_005811</name>
</gene>
<name>A0AAW1DLW4_9HEMI</name>
<proteinExistence type="predicted"/>
<sequence length="636" mass="74883">MASLSFAWKLFNNKLDVPEIVSKFNLNVLQKSLRSISLFSTPFHRTNYGCSSPLSHLVTLLNKYGDNADIFNAQQFPNQQQYFHQTYTPEKQNRRYLISDHSFPMKNLHLKQFQFNENHRNLPALRNNNEVQTILYSSNTEQPMRISQHFIKPYPFYVQKFPLLFMPASNPQSYQYEKQRIPLRVPPAIQNHKPYTLIVPQNKLPYQFDIREQRSSFPVHTGNESPVRYADNNLLPLRFPVEHMIAVPLKKPSPALQNTQVLYHLNIPFALNHYQNNIYDSSAYSSQINDKIVSFLPGGNTEQQSYNLGTIHVPEIQLSENWNYSTTDWIPKQQYFHNKPVKPVNRQKYILSGSLAENLRNIAWLTDGLKETHDIKYETVNYEPLQHNDQSIELPTQQKIIYNQFQRDLNQNEYESKKEIKQNFNKNDNKMKNIQPIDIASKWYPHADMKSVNVQENDNKQLERLPYEDRKLNQEETYQREEYVPTAPQPLSIQSSYQEVYNENSNQKQQMIKTTENPPERLKIIYYDIKQENSRDQEELNEDYNQYYTEMSSTEISPTMSTTEQIPPTTIVTQQSNNTTEMINKNDNLVIVQQPSAFKTPETIPITYSDVKRNFVRKTRRKAAGKRKNSTKKETL</sequence>
<dbReference type="Proteomes" id="UP001461498">
    <property type="component" value="Unassembled WGS sequence"/>
</dbReference>